<dbReference type="PANTHER" id="PTHR30250:SF10">
    <property type="entry name" value="LIPOPOLYSACCHARIDE BIOSYNTHESIS PROTEIN WZXC"/>
    <property type="match status" value="1"/>
</dbReference>
<dbReference type="CDD" id="cd13127">
    <property type="entry name" value="MATE_tuaB_like"/>
    <property type="match status" value="1"/>
</dbReference>
<feature type="transmembrane region" description="Helical" evidence="7">
    <location>
        <begin position="38"/>
        <end position="57"/>
    </location>
</feature>
<evidence type="ECO:0000256" key="2">
    <source>
        <dbReference type="ARBA" id="ARBA00007430"/>
    </source>
</evidence>
<dbReference type="EMBL" id="JBHLWK010000001">
    <property type="protein sequence ID" value="MFC0202809.1"/>
    <property type="molecule type" value="Genomic_DNA"/>
</dbReference>
<name>A0ABV6CQ03_9SPHN</name>
<protein>
    <submittedName>
        <fullName evidence="8">Lipopolysaccharide biosynthesis protein</fullName>
    </submittedName>
</protein>
<feature type="transmembrane region" description="Helical" evidence="7">
    <location>
        <begin position="152"/>
        <end position="173"/>
    </location>
</feature>
<dbReference type="Proteomes" id="UP001589798">
    <property type="component" value="Unassembled WGS sequence"/>
</dbReference>
<feature type="transmembrane region" description="Helical" evidence="7">
    <location>
        <begin position="114"/>
        <end position="132"/>
    </location>
</feature>
<feature type="transmembrane region" description="Helical" evidence="7">
    <location>
        <begin position="357"/>
        <end position="376"/>
    </location>
</feature>
<evidence type="ECO:0000313" key="8">
    <source>
        <dbReference type="EMBL" id="MFC0202809.1"/>
    </source>
</evidence>
<feature type="transmembrane region" description="Helical" evidence="7">
    <location>
        <begin position="382"/>
        <end position="399"/>
    </location>
</feature>
<evidence type="ECO:0000256" key="3">
    <source>
        <dbReference type="ARBA" id="ARBA00022475"/>
    </source>
</evidence>
<keyword evidence="6 7" id="KW-0472">Membrane</keyword>
<comment type="subcellular location">
    <subcellularLocation>
        <location evidence="1">Cell membrane</location>
        <topology evidence="1">Multi-pass membrane protein</topology>
    </subcellularLocation>
</comment>
<evidence type="ECO:0000256" key="4">
    <source>
        <dbReference type="ARBA" id="ARBA00022692"/>
    </source>
</evidence>
<comment type="similarity">
    <text evidence="2">Belongs to the polysaccharide synthase family.</text>
</comment>
<sequence>MSLTAPRVGVAVPLAWSTLSSLGTQALSFLTFAILARLLGASAFGLVALAALVVDLLQAASNAGISEAVVQRPSLTEKDADTAFWLNLGSGVVFCALTVALAPTIAGLFDHQELTPLIMVLAGIFVITPLGAIHTARMARSLTFRAIAGRNLAAALAGTAVGIPLALGGYGAWALVGQRIATALILAASGWACLRWIPRCQFDRVAAAQMLRFGSWIGVAGTLNQINIRSAEIISGGLLGPLPVAFIRAGSRIVEVLNQVTYMPFQQIAVPVLARSADDLAVLRDTFQRLSRLSAFVMFPAFLGTLALAGPIVQLVLGRGWEAVADAVRIFGCAVVASQMNNLMVATITACGASRRVLSWTTAQIALGLLAAVAAAPWGWQAMLMTGVARGYLILPYGLHLLKRHAGIGAREVLASLRPALTSGLSMAAIVLAGVFATEPHLPSILVVGIWLPIGVLSYLCAYLWQDPDLIRQVCALLPWRRTASAPVARASPER</sequence>
<proteinExistence type="inferred from homology"/>
<keyword evidence="3" id="KW-1003">Cell membrane</keyword>
<evidence type="ECO:0000256" key="5">
    <source>
        <dbReference type="ARBA" id="ARBA00022989"/>
    </source>
</evidence>
<dbReference type="PANTHER" id="PTHR30250">
    <property type="entry name" value="PST FAMILY PREDICTED COLANIC ACID TRANSPORTER"/>
    <property type="match status" value="1"/>
</dbReference>
<organism evidence="8 9">
    <name type="scientific">Novosphingobium soli</name>
    <dbReference type="NCBI Taxonomy" id="574956"/>
    <lineage>
        <taxon>Bacteria</taxon>
        <taxon>Pseudomonadati</taxon>
        <taxon>Pseudomonadota</taxon>
        <taxon>Alphaproteobacteria</taxon>
        <taxon>Sphingomonadales</taxon>
        <taxon>Sphingomonadaceae</taxon>
        <taxon>Novosphingobium</taxon>
    </lineage>
</organism>
<feature type="transmembrane region" description="Helical" evidence="7">
    <location>
        <begin position="329"/>
        <end position="350"/>
    </location>
</feature>
<keyword evidence="9" id="KW-1185">Reference proteome</keyword>
<evidence type="ECO:0000256" key="7">
    <source>
        <dbReference type="SAM" id="Phobius"/>
    </source>
</evidence>
<reference evidence="8 9" key="1">
    <citation type="submission" date="2024-09" db="EMBL/GenBank/DDBJ databases">
        <authorList>
            <person name="Sun Q."/>
            <person name="Mori K."/>
        </authorList>
    </citation>
    <scope>NUCLEOTIDE SEQUENCE [LARGE SCALE GENOMIC DNA]</scope>
    <source>
        <strain evidence="8 9">CCM 7706</strain>
    </source>
</reference>
<comment type="caution">
    <text evidence="8">The sequence shown here is derived from an EMBL/GenBank/DDBJ whole genome shotgun (WGS) entry which is preliminary data.</text>
</comment>
<feature type="transmembrane region" description="Helical" evidence="7">
    <location>
        <begin position="293"/>
        <end position="317"/>
    </location>
</feature>
<gene>
    <name evidence="8" type="ORF">ACFFJC_00825</name>
</gene>
<dbReference type="InterPro" id="IPR050833">
    <property type="entry name" value="Poly_Biosynth_Transport"/>
</dbReference>
<evidence type="ECO:0000313" key="9">
    <source>
        <dbReference type="Proteomes" id="UP001589798"/>
    </source>
</evidence>
<keyword evidence="5 7" id="KW-1133">Transmembrane helix</keyword>
<evidence type="ECO:0000256" key="6">
    <source>
        <dbReference type="ARBA" id="ARBA00023136"/>
    </source>
</evidence>
<keyword evidence="4 7" id="KW-0812">Transmembrane</keyword>
<feature type="transmembrane region" description="Helical" evidence="7">
    <location>
        <begin position="444"/>
        <end position="465"/>
    </location>
</feature>
<dbReference type="Pfam" id="PF13440">
    <property type="entry name" value="Polysacc_synt_3"/>
    <property type="match status" value="1"/>
</dbReference>
<feature type="transmembrane region" description="Helical" evidence="7">
    <location>
        <begin position="84"/>
        <end position="108"/>
    </location>
</feature>
<feature type="transmembrane region" description="Helical" evidence="7">
    <location>
        <begin position="420"/>
        <end position="438"/>
    </location>
</feature>
<evidence type="ECO:0000256" key="1">
    <source>
        <dbReference type="ARBA" id="ARBA00004651"/>
    </source>
</evidence>
<accession>A0ABV6CQ03</accession>
<feature type="transmembrane region" description="Helical" evidence="7">
    <location>
        <begin position="179"/>
        <end position="197"/>
    </location>
</feature>